<dbReference type="Pfam" id="PF04879">
    <property type="entry name" value="Molybdop_Fe4S4"/>
    <property type="match status" value="1"/>
</dbReference>
<evidence type="ECO:0000256" key="6">
    <source>
        <dbReference type="SAM" id="MobiDB-lite"/>
    </source>
</evidence>
<evidence type="ECO:0000256" key="1">
    <source>
        <dbReference type="ARBA" id="ARBA00022485"/>
    </source>
</evidence>
<evidence type="ECO:0000256" key="5">
    <source>
        <dbReference type="ARBA" id="ARBA00023014"/>
    </source>
</evidence>
<dbReference type="Gene3D" id="3.40.228.10">
    <property type="entry name" value="Dimethylsulfoxide Reductase, domain 2"/>
    <property type="match status" value="1"/>
</dbReference>
<dbReference type="PANTHER" id="PTHR43105">
    <property type="entry name" value="RESPIRATORY NITRATE REDUCTASE"/>
    <property type="match status" value="1"/>
</dbReference>
<sequence length="761" mass="79652">MGETVSVQTCPLCEATCGLQVTAVDGRVTKIRGDEDDVFSKGFICPKGGSLAALHEDPDRLRVPLVKQPDGSFGEATWDEAFAEIDRRLSPILAEHGRDAVAAYLGNPGAHNLSLLLYTRVLLKALGTKNITSASTVDQYPKQLASGLMFGTALSVPIPDLDRTDHLLILGANPLASNGSLMTAPDVRGRLRAIQERGGKVVVVDPRRTRTAQVADEHVFVRPGTDALLLFAMVNVLVTEGLVAPGEHLDGLVDGVDRVVELAEGFPPEEVAAACGIDAGTIRRLARELAAAPSAAVYGRIGTTTTAFGTTASWLVDVLNVLTGNLDRPGGAMFSTPAVGSPNTSGAPGRGRGVRTGRFSSRVRGLGEVFGELPASVLAEEIQTPGAGQIRALITVAGNPAVSTPNSDRLASALGELDFMVAIDIYLNETTRHADVILPGLSPLERSHYDVALYAFGVRDVANYSPPLFDPPEGTPTEWRTLLRLVGVVTGQGPDADVGAIDAFVAGEAVRREAGTTGSPIAGREVDEILAALAPRVGPERLLDLLLRVGPYGDGFGAGDGTLSLAALEAAPHGIDLGALKPRLPDVLRTPSGKIELAPEALVADVDRLHERLVAWAAEADSDAPDRPLRLVGRRDLRSNNSWMHNLEPLVKGKDRCTVWVHPDDAARLGLTDGEPTIVSARTGTIEVPVQVTDDVMPGVVSIPHGWGHDQPGTAMAVATAHAGVNSNVLADDQDLEPLSGTAILNGIAVTLAPVAVAVGA</sequence>
<keyword evidence="3" id="KW-0560">Oxidoreductase</keyword>
<gene>
    <name evidence="8" type="ORF">NBH00_07095</name>
</gene>
<protein>
    <submittedName>
        <fullName evidence="8">Molybdopterin-dependent oxidoreductase</fullName>
    </submittedName>
</protein>
<dbReference type="PROSITE" id="PS51669">
    <property type="entry name" value="4FE4S_MOW_BIS_MGD"/>
    <property type="match status" value="1"/>
</dbReference>
<dbReference type="SMART" id="SM00926">
    <property type="entry name" value="Molybdop_Fe4S4"/>
    <property type="match status" value="1"/>
</dbReference>
<dbReference type="Gene3D" id="2.20.25.90">
    <property type="entry name" value="ADC-like domains"/>
    <property type="match status" value="1"/>
</dbReference>
<keyword evidence="2" id="KW-0479">Metal-binding</keyword>
<dbReference type="Proteomes" id="UP001056035">
    <property type="component" value="Chromosome"/>
</dbReference>
<organism evidence="8 9">
    <name type="scientific">Paraconexibacter antarcticus</name>
    <dbReference type="NCBI Taxonomy" id="2949664"/>
    <lineage>
        <taxon>Bacteria</taxon>
        <taxon>Bacillati</taxon>
        <taxon>Actinomycetota</taxon>
        <taxon>Thermoleophilia</taxon>
        <taxon>Solirubrobacterales</taxon>
        <taxon>Paraconexibacteraceae</taxon>
        <taxon>Paraconexibacter</taxon>
    </lineage>
</organism>
<dbReference type="InterPro" id="IPR050123">
    <property type="entry name" value="Prok_molybdopt-oxidoreductase"/>
</dbReference>
<evidence type="ECO:0000256" key="4">
    <source>
        <dbReference type="ARBA" id="ARBA00023004"/>
    </source>
</evidence>
<dbReference type="Gene3D" id="3.40.50.740">
    <property type="match status" value="1"/>
</dbReference>
<reference evidence="8 9" key="1">
    <citation type="submission" date="2022-06" db="EMBL/GenBank/DDBJ databases">
        <title>Paraconexibacter antarcticus.</title>
        <authorList>
            <person name="Kim C.S."/>
        </authorList>
    </citation>
    <scope>NUCLEOTIDE SEQUENCE [LARGE SCALE GENOMIC DNA]</scope>
    <source>
        <strain evidence="8 9">02-257</strain>
    </source>
</reference>
<dbReference type="InterPro" id="IPR009010">
    <property type="entry name" value="Asp_de-COase-like_dom_sf"/>
</dbReference>
<dbReference type="EMBL" id="CP098502">
    <property type="protein sequence ID" value="UTI65966.1"/>
    <property type="molecule type" value="Genomic_DNA"/>
</dbReference>
<feature type="region of interest" description="Disordered" evidence="6">
    <location>
        <begin position="335"/>
        <end position="354"/>
    </location>
</feature>
<feature type="domain" description="4Fe-4S Mo/W bis-MGD-type" evidence="7">
    <location>
        <begin position="3"/>
        <end position="59"/>
    </location>
</feature>
<keyword evidence="5" id="KW-0411">Iron-sulfur</keyword>
<evidence type="ECO:0000313" key="8">
    <source>
        <dbReference type="EMBL" id="UTI65966.1"/>
    </source>
</evidence>
<dbReference type="PANTHER" id="PTHR43105:SF9">
    <property type="entry name" value="NADPH-FE(3+) OXIDOREDUCTASE SUBUNIT ALPHA"/>
    <property type="match status" value="1"/>
</dbReference>
<dbReference type="InterPro" id="IPR006656">
    <property type="entry name" value="Mopterin_OxRdtase"/>
</dbReference>
<keyword evidence="4" id="KW-0408">Iron</keyword>
<dbReference type="Pfam" id="PF00384">
    <property type="entry name" value="Molybdopterin"/>
    <property type="match status" value="1"/>
</dbReference>
<dbReference type="InterPro" id="IPR006657">
    <property type="entry name" value="MoPterin_dinucl-bd_dom"/>
</dbReference>
<dbReference type="Gene3D" id="2.40.40.20">
    <property type="match status" value="1"/>
</dbReference>
<accession>A0ABY5DWC8</accession>
<dbReference type="SUPFAM" id="SSF50692">
    <property type="entry name" value="ADC-like"/>
    <property type="match status" value="1"/>
</dbReference>
<evidence type="ECO:0000256" key="3">
    <source>
        <dbReference type="ARBA" id="ARBA00023002"/>
    </source>
</evidence>
<evidence type="ECO:0000313" key="9">
    <source>
        <dbReference type="Proteomes" id="UP001056035"/>
    </source>
</evidence>
<name>A0ABY5DWC8_9ACTN</name>
<dbReference type="Pfam" id="PF01568">
    <property type="entry name" value="Molydop_binding"/>
    <property type="match status" value="1"/>
</dbReference>
<dbReference type="SUPFAM" id="SSF53706">
    <property type="entry name" value="Formate dehydrogenase/DMSO reductase, domains 1-3"/>
    <property type="match status" value="1"/>
</dbReference>
<dbReference type="RefSeq" id="WP_254572644.1">
    <property type="nucleotide sequence ID" value="NZ_CP098502.1"/>
</dbReference>
<keyword evidence="9" id="KW-1185">Reference proteome</keyword>
<evidence type="ECO:0000259" key="7">
    <source>
        <dbReference type="PROSITE" id="PS51669"/>
    </source>
</evidence>
<proteinExistence type="predicted"/>
<evidence type="ECO:0000256" key="2">
    <source>
        <dbReference type="ARBA" id="ARBA00022723"/>
    </source>
</evidence>
<keyword evidence="1" id="KW-0004">4Fe-4S</keyword>
<dbReference type="InterPro" id="IPR006963">
    <property type="entry name" value="Mopterin_OxRdtase_4Fe-4S_dom"/>
</dbReference>